<feature type="transmembrane region" description="Helical" evidence="6">
    <location>
        <begin position="165"/>
        <end position="188"/>
    </location>
</feature>
<sequence>MWLIYHRYNHLLQTIIIHEENDKSPAKIIDRDCNSITYEDARWMHYHLFTAAKKINSIYSIQLSVWILAFIICLTTRLFILLKTEPIESYLFIYIYWLVISIYGLNLFIITATCHFTSRKANKITEQIFSVYSRAKFESNSIEHDQKASLYFYNKKLCFTSLSGLYTIDLPLLMSLIGASTTLLVLLVS</sequence>
<keyword evidence="4 6" id="KW-1133">Transmembrane helix</keyword>
<comment type="caution">
    <text evidence="7">The sequence shown here is derived from an EMBL/GenBank/DDBJ whole genome shotgun (WGS) entry which is preliminary data.</text>
</comment>
<name>A0A834Y6Q1_APHGI</name>
<dbReference type="Proteomes" id="UP000639338">
    <property type="component" value="Unassembled WGS sequence"/>
</dbReference>
<evidence type="ECO:0008006" key="9">
    <source>
        <dbReference type="Google" id="ProtNLM"/>
    </source>
</evidence>
<evidence type="ECO:0000313" key="8">
    <source>
        <dbReference type="Proteomes" id="UP000639338"/>
    </source>
</evidence>
<evidence type="ECO:0000313" key="7">
    <source>
        <dbReference type="EMBL" id="KAF7997516.1"/>
    </source>
</evidence>
<feature type="transmembrane region" description="Helical" evidence="6">
    <location>
        <begin position="63"/>
        <end position="82"/>
    </location>
</feature>
<comment type="subcellular location">
    <subcellularLocation>
        <location evidence="1">Cell membrane</location>
        <topology evidence="1">Multi-pass membrane protein</topology>
    </subcellularLocation>
</comment>
<protein>
    <recommendedName>
        <fullName evidence="9">Gustatory receptor</fullName>
    </recommendedName>
</protein>
<evidence type="ECO:0000256" key="5">
    <source>
        <dbReference type="ARBA" id="ARBA00023136"/>
    </source>
</evidence>
<keyword evidence="5 6" id="KW-0472">Membrane</keyword>
<evidence type="ECO:0000256" key="6">
    <source>
        <dbReference type="SAM" id="Phobius"/>
    </source>
</evidence>
<accession>A0A834Y6Q1</accession>
<dbReference type="Pfam" id="PF08395">
    <property type="entry name" value="7tm_7"/>
    <property type="match status" value="1"/>
</dbReference>
<organism evidence="7 8">
    <name type="scientific">Aphidius gifuensis</name>
    <name type="common">Parasitoid wasp</name>
    <dbReference type="NCBI Taxonomy" id="684658"/>
    <lineage>
        <taxon>Eukaryota</taxon>
        <taxon>Metazoa</taxon>
        <taxon>Ecdysozoa</taxon>
        <taxon>Arthropoda</taxon>
        <taxon>Hexapoda</taxon>
        <taxon>Insecta</taxon>
        <taxon>Pterygota</taxon>
        <taxon>Neoptera</taxon>
        <taxon>Endopterygota</taxon>
        <taxon>Hymenoptera</taxon>
        <taxon>Apocrita</taxon>
        <taxon>Ichneumonoidea</taxon>
        <taxon>Braconidae</taxon>
        <taxon>Aphidiinae</taxon>
        <taxon>Aphidius</taxon>
    </lineage>
</organism>
<feature type="transmembrane region" description="Helical" evidence="6">
    <location>
        <begin position="94"/>
        <end position="114"/>
    </location>
</feature>
<evidence type="ECO:0000256" key="1">
    <source>
        <dbReference type="ARBA" id="ARBA00004651"/>
    </source>
</evidence>
<keyword evidence="8" id="KW-1185">Reference proteome</keyword>
<evidence type="ECO:0000256" key="3">
    <source>
        <dbReference type="ARBA" id="ARBA00022692"/>
    </source>
</evidence>
<keyword evidence="2" id="KW-1003">Cell membrane</keyword>
<gene>
    <name evidence="7" type="ORF">HCN44_006087</name>
</gene>
<dbReference type="GO" id="GO:0050909">
    <property type="term" value="P:sensory perception of taste"/>
    <property type="evidence" value="ECO:0007669"/>
    <property type="project" value="InterPro"/>
</dbReference>
<dbReference type="GO" id="GO:0005886">
    <property type="term" value="C:plasma membrane"/>
    <property type="evidence" value="ECO:0007669"/>
    <property type="project" value="UniProtKB-SubCell"/>
</dbReference>
<reference evidence="7 8" key="1">
    <citation type="submission" date="2020-08" db="EMBL/GenBank/DDBJ databases">
        <title>Aphidius gifuensis genome sequencing and assembly.</title>
        <authorList>
            <person name="Du Z."/>
        </authorList>
    </citation>
    <scope>NUCLEOTIDE SEQUENCE [LARGE SCALE GENOMIC DNA]</scope>
    <source>
        <strain evidence="7">YNYX2018</strain>
        <tissue evidence="7">Adults</tissue>
    </source>
</reference>
<keyword evidence="3 6" id="KW-0812">Transmembrane</keyword>
<evidence type="ECO:0000256" key="4">
    <source>
        <dbReference type="ARBA" id="ARBA00022989"/>
    </source>
</evidence>
<evidence type="ECO:0000256" key="2">
    <source>
        <dbReference type="ARBA" id="ARBA00022475"/>
    </source>
</evidence>
<dbReference type="InterPro" id="IPR013604">
    <property type="entry name" value="7TM_chemorcpt"/>
</dbReference>
<dbReference type="AlphaFoldDB" id="A0A834Y6Q1"/>
<dbReference type="EMBL" id="JACMRX010000001">
    <property type="protein sequence ID" value="KAF7997516.1"/>
    <property type="molecule type" value="Genomic_DNA"/>
</dbReference>
<proteinExistence type="predicted"/>
<dbReference type="OrthoDB" id="6366728at2759"/>